<evidence type="ECO:0000313" key="3">
    <source>
        <dbReference type="Proteomes" id="UP000886469"/>
    </source>
</evidence>
<dbReference type="EMBL" id="SPMX01000027">
    <property type="protein sequence ID" value="NMQ05825.1"/>
    <property type="molecule type" value="Genomic_DNA"/>
</dbReference>
<feature type="signal peptide" evidence="1">
    <location>
        <begin position="1"/>
        <end position="23"/>
    </location>
</feature>
<feature type="chain" id="PRO_5047033159" evidence="1">
    <location>
        <begin position="24"/>
        <end position="71"/>
    </location>
</feature>
<evidence type="ECO:0000256" key="1">
    <source>
        <dbReference type="SAM" id="SignalP"/>
    </source>
</evidence>
<dbReference type="Proteomes" id="UP000886469">
    <property type="component" value="Unassembled WGS sequence"/>
</dbReference>
<name>A0ABX1T830_9PROT</name>
<accession>A0ABX1T830</accession>
<reference evidence="2" key="1">
    <citation type="submission" date="2019-03" db="EMBL/GenBank/DDBJ databases">
        <title>Metabolic reconstructions from genomes of highly enriched 'Candidatus Accumulibacter' and 'Candidatus Competibacter' bioreactor populations.</title>
        <authorList>
            <person name="Annavajhala M.K."/>
            <person name="Welles L."/>
            <person name="Abbas B."/>
            <person name="Sorokin D."/>
            <person name="Park H."/>
            <person name="Van Loosdrecht M."/>
            <person name="Chandran K."/>
        </authorList>
    </citation>
    <scope>NUCLEOTIDE SEQUENCE</scope>
    <source>
        <strain evidence="2">SBR_L</strain>
    </source>
</reference>
<protein>
    <submittedName>
        <fullName evidence="2">Uncharacterized protein</fullName>
    </submittedName>
</protein>
<keyword evidence="3" id="KW-1185">Reference proteome</keyword>
<organism evidence="2 3">
    <name type="scientific">Candidatus Accumulibacter contiguus</name>
    <dbReference type="NCBI Taxonomy" id="2954381"/>
    <lineage>
        <taxon>Bacteria</taxon>
        <taxon>Pseudomonadati</taxon>
        <taxon>Pseudomonadota</taxon>
        <taxon>Betaproteobacteria</taxon>
        <taxon>Candidatus Accumulibacter</taxon>
    </lineage>
</organism>
<gene>
    <name evidence="2" type="ORF">E4Q08_11375</name>
</gene>
<comment type="caution">
    <text evidence="2">The sequence shown here is derived from an EMBL/GenBank/DDBJ whole genome shotgun (WGS) entry which is preliminary data.</text>
</comment>
<sequence>MNRIILSAGLAFGLAFTAIPASAVVYCKTVGVPKGCVARPTAAVVRPAAAVAPNVSATNRNGGVNRAGVRR</sequence>
<keyword evidence="1" id="KW-0732">Signal</keyword>
<evidence type="ECO:0000313" key="2">
    <source>
        <dbReference type="EMBL" id="NMQ05825.1"/>
    </source>
</evidence>
<proteinExistence type="predicted"/>